<dbReference type="PANTHER" id="PTHR24243:SF233">
    <property type="entry name" value="THYROTROPIN-RELEASING HORMONE RECEPTOR"/>
    <property type="match status" value="1"/>
</dbReference>
<dbReference type="InterPro" id="IPR017452">
    <property type="entry name" value="GPCR_Rhodpsn_7TM"/>
</dbReference>
<keyword evidence="5 8" id="KW-0472">Membrane</keyword>
<keyword evidence="6" id="KW-0675">Receptor</keyword>
<feature type="transmembrane region" description="Helical" evidence="8">
    <location>
        <begin position="131"/>
        <end position="152"/>
    </location>
</feature>
<feature type="domain" description="G-protein coupled receptors family 1 profile" evidence="9">
    <location>
        <begin position="25"/>
        <end position="276"/>
    </location>
</feature>
<accession>A0A813YMP8</accession>
<dbReference type="PROSITE" id="PS50262">
    <property type="entry name" value="G_PROTEIN_RECEP_F1_2"/>
    <property type="match status" value="1"/>
</dbReference>
<name>A0A813YMP8_9BILA</name>
<dbReference type="OrthoDB" id="10079983at2759"/>
<keyword evidence="4" id="KW-0297">G-protein coupled receptor</keyword>
<feature type="transmembrane region" description="Helical" evidence="8">
    <location>
        <begin position="172"/>
        <end position="195"/>
    </location>
</feature>
<dbReference type="GO" id="GO:0005886">
    <property type="term" value="C:plasma membrane"/>
    <property type="evidence" value="ECO:0007669"/>
    <property type="project" value="TreeGrafter"/>
</dbReference>
<evidence type="ECO:0000256" key="8">
    <source>
        <dbReference type="SAM" id="Phobius"/>
    </source>
</evidence>
<evidence type="ECO:0000259" key="9">
    <source>
        <dbReference type="PROSITE" id="PS50262"/>
    </source>
</evidence>
<evidence type="ECO:0000256" key="5">
    <source>
        <dbReference type="ARBA" id="ARBA00023136"/>
    </source>
</evidence>
<dbReference type="EMBL" id="CAJOAY010002809">
    <property type="protein sequence ID" value="CAF3981447.1"/>
    <property type="molecule type" value="Genomic_DNA"/>
</dbReference>
<evidence type="ECO:0000256" key="7">
    <source>
        <dbReference type="ARBA" id="ARBA00023224"/>
    </source>
</evidence>
<keyword evidence="2 8" id="KW-0812">Transmembrane</keyword>
<dbReference type="PANTHER" id="PTHR24243">
    <property type="entry name" value="G-PROTEIN COUPLED RECEPTOR"/>
    <property type="match status" value="1"/>
</dbReference>
<reference evidence="10" key="1">
    <citation type="submission" date="2021-02" db="EMBL/GenBank/DDBJ databases">
        <authorList>
            <person name="Nowell W R."/>
        </authorList>
    </citation>
    <scope>NUCLEOTIDE SEQUENCE</scope>
</reference>
<dbReference type="GO" id="GO:0004930">
    <property type="term" value="F:G protein-coupled receptor activity"/>
    <property type="evidence" value="ECO:0007669"/>
    <property type="project" value="UniProtKB-KW"/>
</dbReference>
<dbReference type="Proteomes" id="UP000663881">
    <property type="component" value="Unassembled WGS sequence"/>
</dbReference>
<feature type="transmembrane region" description="Helical" evidence="8">
    <location>
        <begin position="12"/>
        <end position="33"/>
    </location>
</feature>
<evidence type="ECO:0000256" key="6">
    <source>
        <dbReference type="ARBA" id="ARBA00023170"/>
    </source>
</evidence>
<sequence length="319" mass="36602">MSLLIIAQQLMIYGGIFEGVVGLIGNGINILVFSSVQQYRRTPTGFYFLITSVFNISYLIINLPFRILIAGFENDITTTSLLYCKIRPFFLTTLCLISLNCSCLATIDQFFTTSQNAWIRNLSSIKWSHRIIVFVILIWCLHGIPFLIYFNISPITHLCISTSTHLAIYFPAIYILTLNCVIPAAIMILFGYLAYNNIQKTRVLVQHQVDRQLTRMVLINVLLVITSYVPYGIDNSYLLITSDIIKDKNRLLLENLFGVIVSLLCYSYFAASCYMFLISSSCFRREVKEKLFFWRTRKLVAPLESSRSQPKCVHTEPKK</sequence>
<keyword evidence="7" id="KW-0807">Transducer</keyword>
<evidence type="ECO:0000256" key="2">
    <source>
        <dbReference type="ARBA" id="ARBA00022692"/>
    </source>
</evidence>
<evidence type="ECO:0000256" key="4">
    <source>
        <dbReference type="ARBA" id="ARBA00023040"/>
    </source>
</evidence>
<dbReference type="Proteomes" id="UP000663891">
    <property type="component" value="Unassembled WGS sequence"/>
</dbReference>
<keyword evidence="3 8" id="KW-1133">Transmembrane helix</keyword>
<dbReference type="AlphaFoldDB" id="A0A813YMP8"/>
<dbReference type="Gene3D" id="1.20.1070.10">
    <property type="entry name" value="Rhodopsin 7-helix transmembrane proteins"/>
    <property type="match status" value="1"/>
</dbReference>
<comment type="caution">
    <text evidence="10">The sequence shown here is derived from an EMBL/GenBank/DDBJ whole genome shotgun (WGS) entry which is preliminary data.</text>
</comment>
<proteinExistence type="predicted"/>
<evidence type="ECO:0000313" key="11">
    <source>
        <dbReference type="EMBL" id="CAF3981447.1"/>
    </source>
</evidence>
<evidence type="ECO:0000256" key="3">
    <source>
        <dbReference type="ARBA" id="ARBA00022989"/>
    </source>
</evidence>
<feature type="transmembrane region" description="Helical" evidence="8">
    <location>
        <begin position="256"/>
        <end position="278"/>
    </location>
</feature>
<gene>
    <name evidence="11" type="ORF">OKA104_LOCUS28684</name>
    <name evidence="10" type="ORF">VCS650_LOCUS8561</name>
</gene>
<protein>
    <recommendedName>
        <fullName evidence="9">G-protein coupled receptors family 1 profile domain-containing protein</fullName>
    </recommendedName>
</protein>
<evidence type="ECO:0000313" key="12">
    <source>
        <dbReference type="Proteomes" id="UP000663891"/>
    </source>
</evidence>
<feature type="transmembrane region" description="Helical" evidence="8">
    <location>
        <begin position="89"/>
        <end position="111"/>
    </location>
</feature>
<comment type="subcellular location">
    <subcellularLocation>
        <location evidence="1">Membrane</location>
        <topology evidence="1">Multi-pass membrane protein</topology>
    </subcellularLocation>
</comment>
<organism evidence="10 12">
    <name type="scientific">Adineta steineri</name>
    <dbReference type="NCBI Taxonomy" id="433720"/>
    <lineage>
        <taxon>Eukaryota</taxon>
        <taxon>Metazoa</taxon>
        <taxon>Spiralia</taxon>
        <taxon>Gnathifera</taxon>
        <taxon>Rotifera</taxon>
        <taxon>Eurotatoria</taxon>
        <taxon>Bdelloidea</taxon>
        <taxon>Adinetida</taxon>
        <taxon>Adinetidae</taxon>
        <taxon>Adineta</taxon>
    </lineage>
</organism>
<evidence type="ECO:0000256" key="1">
    <source>
        <dbReference type="ARBA" id="ARBA00004141"/>
    </source>
</evidence>
<dbReference type="SUPFAM" id="SSF81321">
    <property type="entry name" value="Family A G protein-coupled receptor-like"/>
    <property type="match status" value="1"/>
</dbReference>
<feature type="transmembrane region" description="Helical" evidence="8">
    <location>
        <begin position="216"/>
        <end position="233"/>
    </location>
</feature>
<evidence type="ECO:0000313" key="10">
    <source>
        <dbReference type="EMBL" id="CAF0886921.1"/>
    </source>
</evidence>
<feature type="transmembrane region" description="Helical" evidence="8">
    <location>
        <begin position="45"/>
        <end position="69"/>
    </location>
</feature>
<dbReference type="EMBL" id="CAJNON010000057">
    <property type="protein sequence ID" value="CAF0886921.1"/>
    <property type="molecule type" value="Genomic_DNA"/>
</dbReference>